<dbReference type="PANTHER" id="PTHR31896:SF69">
    <property type="entry name" value="FAMILY REGULATORY PROTEIN, PUTATIVE (AFU_ORTHOLOGUE AFUA_3G14730)-RELATED"/>
    <property type="match status" value="1"/>
</dbReference>
<evidence type="ECO:0000256" key="2">
    <source>
        <dbReference type="ARBA" id="ARBA00009861"/>
    </source>
</evidence>
<keyword evidence="6" id="KW-1185">Reference proteome</keyword>
<proteinExistence type="inferred from homology"/>
<dbReference type="Proteomes" id="UP000613401">
    <property type="component" value="Unassembled WGS sequence"/>
</dbReference>
<dbReference type="InterPro" id="IPR051283">
    <property type="entry name" value="Sec_Metabolite_Acyltrans"/>
</dbReference>
<keyword evidence="3" id="KW-0808">Transferase</keyword>
<evidence type="ECO:0000256" key="3">
    <source>
        <dbReference type="ARBA" id="ARBA00022679"/>
    </source>
</evidence>
<dbReference type="AlphaFoldDB" id="A0A8H4FMU5"/>
<comment type="caution">
    <text evidence="5">The sequence shown here is derived from an EMBL/GenBank/DDBJ whole genome shotgun (WGS) entry which is preliminary data.</text>
</comment>
<dbReference type="GeneID" id="69014784"/>
<evidence type="ECO:0000313" key="5">
    <source>
        <dbReference type="EMBL" id="KAF3807905.1"/>
    </source>
</evidence>
<dbReference type="EMBL" id="WVTB01000027">
    <property type="protein sequence ID" value="KAF3807905.1"/>
    <property type="molecule type" value="Genomic_DNA"/>
</dbReference>
<dbReference type="RefSeq" id="XP_045267064.1">
    <property type="nucleotide sequence ID" value="XM_045407619.1"/>
</dbReference>
<accession>A0A8H4FMU5</accession>
<evidence type="ECO:0000256" key="1">
    <source>
        <dbReference type="ARBA" id="ARBA00005179"/>
    </source>
</evidence>
<name>A0A8H4FMU5_COLGL</name>
<dbReference type="GO" id="GO:0016746">
    <property type="term" value="F:acyltransferase activity"/>
    <property type="evidence" value="ECO:0007669"/>
    <property type="project" value="UniProtKB-KW"/>
</dbReference>
<gene>
    <name evidence="5" type="ORF">GCG54_00007641</name>
</gene>
<comment type="pathway">
    <text evidence="1">Secondary metabolite biosynthesis.</text>
</comment>
<evidence type="ECO:0000256" key="4">
    <source>
        <dbReference type="ARBA" id="ARBA00023315"/>
    </source>
</evidence>
<reference evidence="5" key="1">
    <citation type="journal article" date="2020" name="Phytopathology">
        <title>Genome sequence and comparative analysis of Colletotrichum gloeosporioides isolated from Liriodendron leaves.</title>
        <authorList>
            <person name="Fu F.F."/>
            <person name="Hao Z."/>
            <person name="Wang P."/>
            <person name="Lu Y."/>
            <person name="Xue L.J."/>
            <person name="Wei G."/>
            <person name="Tian Y."/>
            <person name="Baishi H."/>
            <person name="Xu H."/>
            <person name="Shi J."/>
            <person name="Cheng T."/>
            <person name="Wang G."/>
            <person name="Yi Y."/>
            <person name="Chen J."/>
        </authorList>
    </citation>
    <scope>NUCLEOTIDE SEQUENCE</scope>
    <source>
        <strain evidence="5">Lc1</strain>
    </source>
</reference>
<keyword evidence="4" id="KW-0012">Acyltransferase</keyword>
<dbReference type="InterPro" id="IPR023213">
    <property type="entry name" value="CAT-like_dom_sf"/>
</dbReference>
<dbReference type="Pfam" id="PF02458">
    <property type="entry name" value="Transferase"/>
    <property type="match status" value="1"/>
</dbReference>
<reference evidence="5" key="2">
    <citation type="submission" date="2020-03" db="EMBL/GenBank/DDBJ databases">
        <authorList>
            <person name="Fu F.-F."/>
            <person name="Chen J."/>
        </authorList>
    </citation>
    <scope>NUCLEOTIDE SEQUENCE</scope>
    <source>
        <strain evidence="5">Lc1</strain>
    </source>
</reference>
<protein>
    <submittedName>
        <fullName evidence="5">Transcriptional regulator sdnM</fullName>
    </submittedName>
</protein>
<dbReference type="PANTHER" id="PTHR31896">
    <property type="entry name" value="FAMILY REGULATORY PROTEIN, PUTATIVE (AFU_ORTHOLOGUE AFUA_3G14730)-RELATED"/>
    <property type="match status" value="1"/>
</dbReference>
<evidence type="ECO:0000313" key="6">
    <source>
        <dbReference type="Proteomes" id="UP000613401"/>
    </source>
</evidence>
<comment type="similarity">
    <text evidence="2">Belongs to the plant acyltransferase family.</text>
</comment>
<dbReference type="Gene3D" id="3.30.559.10">
    <property type="entry name" value="Chloramphenicol acetyltransferase-like domain"/>
    <property type="match status" value="2"/>
</dbReference>
<organism evidence="5 6">
    <name type="scientific">Colletotrichum gloeosporioides</name>
    <name type="common">Anthracnose fungus</name>
    <name type="synonym">Glomerella cingulata</name>
    <dbReference type="NCBI Taxonomy" id="474922"/>
    <lineage>
        <taxon>Eukaryota</taxon>
        <taxon>Fungi</taxon>
        <taxon>Dikarya</taxon>
        <taxon>Ascomycota</taxon>
        <taxon>Pezizomycotina</taxon>
        <taxon>Sordariomycetes</taxon>
        <taxon>Hypocreomycetidae</taxon>
        <taxon>Glomerellales</taxon>
        <taxon>Glomerellaceae</taxon>
        <taxon>Colletotrichum</taxon>
        <taxon>Colletotrichum gloeosporioides species complex</taxon>
    </lineage>
</organism>
<sequence length="508" mass="56258">MWNKFKSTPSTPARVPSDEVIPLHHFDDNPILRKIVVNFMLKFDDILDPEKLRQALERLVTREDGWRKLTARLRLNEQGKLEYHVPKKCSASRPALVFSHVNYDMPTTEHPIAIHLPKSTTSPSVVADPNELHPLTRPNDGPKELVDYLCTDLPQLGLHIVSFHDATLVSITWPHTLIDGSGQKEIFQAWSLALQGRDDEIRPLGGVENDPLGKFGLQPQEVYKHADRLVTGRGLLTMGLRVAWDSLWRGEEARVICMPVSYVKALQDTAIRDLKASGIANDKKYGSFVSEGDVLCAWLARLAIANQPGKKSVSIMNAIDIRSILGGPDDLLPADRAYVSNAVLALYALLSRDEVLSQSLGHLAASIRESITNLGTREQAEAYAGMARQSQIDTGYPPVFGDAWTQGLVFSNWTKINYFEPDFSAAIVGTEKKDGTGAKSFGRPTYIQMSGFYKGMPLRNSFSIMGKDADGKYWLNAVLPKGVWNRITANGEGALNGLFLIPDVMAKL</sequence>